<reference evidence="3" key="1">
    <citation type="journal article" date="2019" name="Int. J. Syst. Evol. Microbiol.">
        <title>The Global Catalogue of Microorganisms (GCM) 10K type strain sequencing project: providing services to taxonomists for standard genome sequencing and annotation.</title>
        <authorList>
            <consortium name="The Broad Institute Genomics Platform"/>
            <consortium name="The Broad Institute Genome Sequencing Center for Infectious Disease"/>
            <person name="Wu L."/>
            <person name="Ma J."/>
        </authorList>
    </citation>
    <scope>NUCLEOTIDE SEQUENCE [LARGE SCALE GENOMIC DNA]</scope>
    <source>
        <strain evidence="3">JCM 13319</strain>
    </source>
</reference>
<dbReference type="InterPro" id="IPR005135">
    <property type="entry name" value="Endo/exonuclease/phosphatase"/>
</dbReference>
<dbReference type="SUPFAM" id="SSF56219">
    <property type="entry name" value="DNase I-like"/>
    <property type="match status" value="1"/>
</dbReference>
<name>A0ABP4MP13_9MICO</name>
<organism evidence="2 3">
    <name type="scientific">Brevibacterium picturae</name>
    <dbReference type="NCBI Taxonomy" id="260553"/>
    <lineage>
        <taxon>Bacteria</taxon>
        <taxon>Bacillati</taxon>
        <taxon>Actinomycetota</taxon>
        <taxon>Actinomycetes</taxon>
        <taxon>Micrococcales</taxon>
        <taxon>Brevibacteriaceae</taxon>
        <taxon>Brevibacterium</taxon>
    </lineage>
</organism>
<proteinExistence type="predicted"/>
<evidence type="ECO:0000259" key="1">
    <source>
        <dbReference type="Pfam" id="PF03372"/>
    </source>
</evidence>
<comment type="caution">
    <text evidence="2">The sequence shown here is derived from an EMBL/GenBank/DDBJ whole genome shotgun (WGS) entry which is preliminary data.</text>
</comment>
<gene>
    <name evidence="2" type="ORF">GCM10009691_21130</name>
</gene>
<accession>A0ABP4MP13</accession>
<evidence type="ECO:0000313" key="3">
    <source>
        <dbReference type="Proteomes" id="UP001501791"/>
    </source>
</evidence>
<dbReference type="PANTHER" id="PTHR42834">
    <property type="entry name" value="ENDONUCLEASE/EXONUCLEASE/PHOSPHATASE FAMILY PROTEIN (AFU_ORTHOLOGUE AFUA_3G09210)"/>
    <property type="match status" value="1"/>
</dbReference>
<dbReference type="Proteomes" id="UP001501791">
    <property type="component" value="Unassembled WGS sequence"/>
</dbReference>
<keyword evidence="3" id="KW-1185">Reference proteome</keyword>
<protein>
    <recommendedName>
        <fullName evidence="1">Endonuclease/exonuclease/phosphatase domain-containing protein</fullName>
    </recommendedName>
</protein>
<sequence>MRMRVGTWNVENLFSPAAGTGYGPSDQAVFTEKIAGLASTITDAGLDVVAVQEVGDEDAFTALIDALGSGWAGELSTRFATPHTIRNGILSRLPITSTSEHEAIPAELQGVPVDDAGTALTAMGRGALHIRVTAGGQAVDVVSVHLKSKLITYPGGRFTPRDEAERARYAAYGLYRRAAEAVAVRGFADELIDGEGDERHVVVAGDFNDEAQAATTQIIHGPAGSEIGTPGENRPDQGDAHRLFNLAPLIPEELRFSRVYRGRGELIDHLLVTNATRQIVTDATTLTGGEPLASITDTPTTRRDSPYSDHALVVATLDL</sequence>
<feature type="domain" description="Endonuclease/exonuclease/phosphatase" evidence="1">
    <location>
        <begin position="6"/>
        <end position="310"/>
    </location>
</feature>
<dbReference type="PANTHER" id="PTHR42834:SF1">
    <property type="entry name" value="ENDONUCLEASE_EXONUCLEASE_PHOSPHATASE FAMILY PROTEIN (AFU_ORTHOLOGUE AFUA_3G09210)"/>
    <property type="match status" value="1"/>
</dbReference>
<dbReference type="InterPro" id="IPR036691">
    <property type="entry name" value="Endo/exonu/phosph_ase_sf"/>
</dbReference>
<evidence type="ECO:0000313" key="2">
    <source>
        <dbReference type="EMBL" id="GAA1546466.1"/>
    </source>
</evidence>
<dbReference type="Pfam" id="PF03372">
    <property type="entry name" value="Exo_endo_phos"/>
    <property type="match status" value="1"/>
</dbReference>
<dbReference type="EMBL" id="BAAALY010000008">
    <property type="protein sequence ID" value="GAA1546466.1"/>
    <property type="molecule type" value="Genomic_DNA"/>
</dbReference>
<dbReference type="Gene3D" id="3.60.10.10">
    <property type="entry name" value="Endonuclease/exonuclease/phosphatase"/>
    <property type="match status" value="1"/>
</dbReference>